<evidence type="ECO:0000313" key="3">
    <source>
        <dbReference type="EMBL" id="PJE77232.1"/>
    </source>
</evidence>
<keyword evidence="1" id="KW-0812">Transmembrane</keyword>
<dbReference type="Pfam" id="PF03703">
    <property type="entry name" value="bPH_2"/>
    <property type="match status" value="1"/>
</dbReference>
<name>A0A2M8LIH6_9BACT</name>
<comment type="caution">
    <text evidence="3">The sequence shown here is derived from an EMBL/GenBank/DDBJ whole genome shotgun (WGS) entry which is preliminary data.</text>
</comment>
<evidence type="ECO:0000259" key="2">
    <source>
        <dbReference type="Pfam" id="PF03703"/>
    </source>
</evidence>
<accession>A0A2M8LIH6</accession>
<dbReference type="AlphaFoldDB" id="A0A2M8LIH6"/>
<dbReference type="Proteomes" id="UP000231436">
    <property type="component" value="Unassembled WGS sequence"/>
</dbReference>
<dbReference type="InterPro" id="IPR005182">
    <property type="entry name" value="YdbS-like_PH"/>
</dbReference>
<organism evidence="3 4">
    <name type="scientific">Candidatus Uhrbacteria bacterium CG10_big_fil_rev_8_21_14_0_10_48_16</name>
    <dbReference type="NCBI Taxonomy" id="1975038"/>
    <lineage>
        <taxon>Bacteria</taxon>
        <taxon>Candidatus Uhriibacteriota</taxon>
    </lineage>
</organism>
<dbReference type="EMBL" id="PFEU01000003">
    <property type="protein sequence ID" value="PJE77232.1"/>
    <property type="molecule type" value="Genomic_DNA"/>
</dbReference>
<feature type="transmembrane region" description="Helical" evidence="1">
    <location>
        <begin position="46"/>
        <end position="64"/>
    </location>
</feature>
<protein>
    <recommendedName>
        <fullName evidence="2">YdbS-like PH domain-containing protein</fullName>
    </recommendedName>
</protein>
<evidence type="ECO:0000256" key="1">
    <source>
        <dbReference type="SAM" id="Phobius"/>
    </source>
</evidence>
<gene>
    <name evidence="3" type="ORF">COV05_00450</name>
</gene>
<keyword evidence="1" id="KW-0472">Membrane</keyword>
<feature type="domain" description="YdbS-like PH" evidence="2">
    <location>
        <begin position="92"/>
        <end position="170"/>
    </location>
</feature>
<feature type="transmembrane region" description="Helical" evidence="1">
    <location>
        <begin position="70"/>
        <end position="93"/>
    </location>
</feature>
<keyword evidence="1" id="KW-1133">Transmembrane helix</keyword>
<proteinExistence type="predicted"/>
<reference evidence="4" key="1">
    <citation type="submission" date="2017-09" db="EMBL/GenBank/DDBJ databases">
        <title>Depth-based differentiation of microbial function through sediment-hosted aquifers and enrichment of novel symbionts in the deep terrestrial subsurface.</title>
        <authorList>
            <person name="Probst A.J."/>
            <person name="Ladd B."/>
            <person name="Jarett J.K."/>
            <person name="Geller-Mcgrath D.E."/>
            <person name="Sieber C.M.K."/>
            <person name="Emerson J.B."/>
            <person name="Anantharaman K."/>
            <person name="Thomas B.C."/>
            <person name="Malmstrom R."/>
            <person name="Stieglmeier M."/>
            <person name="Klingl A."/>
            <person name="Woyke T."/>
            <person name="Ryan C.M."/>
            <person name="Banfield J.F."/>
        </authorList>
    </citation>
    <scope>NUCLEOTIDE SEQUENCE [LARGE SCALE GENOMIC DNA]</scope>
</reference>
<sequence>MIVWQLEKRYKNIMPGMNVSKSLELKAREELLEVVHASILPRLGKGFLFAVWTILPFFFLFPLWRAGMWGIILFAVWLLSGLFLLGRAYLVWARTVFFITDMRVIDQDQRGFFYKVVTEARYDQIDEVSYHVKGIIPTLFRYGTLSLQLRGSSADIQVPHVKHPERLTNLINDLRSDTHIDPHAST</sequence>
<evidence type="ECO:0000313" key="4">
    <source>
        <dbReference type="Proteomes" id="UP000231436"/>
    </source>
</evidence>